<keyword evidence="1" id="KW-0547">Nucleotide-binding</keyword>
<evidence type="ECO:0000256" key="3">
    <source>
        <dbReference type="ARBA" id="ARBA00022840"/>
    </source>
</evidence>
<dbReference type="InterPro" id="IPR003833">
    <property type="entry name" value="CT_C_D"/>
</dbReference>
<keyword evidence="6" id="KW-1185">Reference proteome</keyword>
<proteinExistence type="predicted"/>
<dbReference type="NCBIfam" id="TIGR00370">
    <property type="entry name" value="5-oxoprolinase subunit PxpB"/>
    <property type="match status" value="1"/>
</dbReference>
<dbReference type="SMART" id="SM00796">
    <property type="entry name" value="AHS1"/>
    <property type="match status" value="1"/>
</dbReference>
<dbReference type="InterPro" id="IPR010016">
    <property type="entry name" value="PxpB"/>
</dbReference>
<keyword evidence="3" id="KW-0067">ATP-binding</keyword>
<organism evidence="5 6">
    <name type="scientific">Piscibacillus halophilus</name>
    <dbReference type="NCBI Taxonomy" id="571933"/>
    <lineage>
        <taxon>Bacteria</taxon>
        <taxon>Bacillati</taxon>
        <taxon>Bacillota</taxon>
        <taxon>Bacilli</taxon>
        <taxon>Bacillales</taxon>
        <taxon>Bacillaceae</taxon>
        <taxon>Piscibacillus</taxon>
    </lineage>
</organism>
<feature type="domain" description="Carboxyltransferase" evidence="4">
    <location>
        <begin position="3"/>
        <end position="201"/>
    </location>
</feature>
<dbReference type="RefSeq" id="WP_091772576.1">
    <property type="nucleotide sequence ID" value="NZ_CAESCL010000039.1"/>
</dbReference>
<dbReference type="PANTHER" id="PTHR34698:SF2">
    <property type="entry name" value="5-OXOPROLINASE SUBUNIT B"/>
    <property type="match status" value="1"/>
</dbReference>
<gene>
    <name evidence="5" type="ORF">SAMN05216362_103172</name>
</gene>
<evidence type="ECO:0000313" key="6">
    <source>
        <dbReference type="Proteomes" id="UP000199427"/>
    </source>
</evidence>
<dbReference type="OrthoDB" id="9778567at2"/>
<dbReference type="GO" id="GO:0016787">
    <property type="term" value="F:hydrolase activity"/>
    <property type="evidence" value="ECO:0007669"/>
    <property type="project" value="UniProtKB-KW"/>
</dbReference>
<dbReference type="EMBL" id="FOES01000003">
    <property type="protein sequence ID" value="SEP85685.1"/>
    <property type="molecule type" value="Genomic_DNA"/>
</dbReference>
<dbReference type="Proteomes" id="UP000199427">
    <property type="component" value="Unassembled WGS sequence"/>
</dbReference>
<dbReference type="AlphaFoldDB" id="A0A1H9BA41"/>
<evidence type="ECO:0000256" key="2">
    <source>
        <dbReference type="ARBA" id="ARBA00022801"/>
    </source>
</evidence>
<dbReference type="Pfam" id="PF02682">
    <property type="entry name" value="CT_C_D"/>
    <property type="match status" value="1"/>
</dbReference>
<dbReference type="SUPFAM" id="SSF160467">
    <property type="entry name" value="PH0987 N-terminal domain-like"/>
    <property type="match status" value="1"/>
</dbReference>
<name>A0A1H9BA41_9BACI</name>
<evidence type="ECO:0000313" key="5">
    <source>
        <dbReference type="EMBL" id="SEP85685.1"/>
    </source>
</evidence>
<dbReference type="STRING" id="571933.SAMN05216362_103172"/>
<dbReference type="Gene3D" id="2.40.100.10">
    <property type="entry name" value="Cyclophilin-like"/>
    <property type="match status" value="1"/>
</dbReference>
<accession>A0A1H9BA41</accession>
<keyword evidence="2" id="KW-0378">Hydrolase</keyword>
<evidence type="ECO:0000259" key="4">
    <source>
        <dbReference type="SMART" id="SM00796"/>
    </source>
</evidence>
<dbReference type="InterPro" id="IPR029000">
    <property type="entry name" value="Cyclophilin-like_dom_sf"/>
</dbReference>
<dbReference type="SUPFAM" id="SSF50891">
    <property type="entry name" value="Cyclophilin-like"/>
    <property type="match status" value="1"/>
</dbReference>
<protein>
    <submittedName>
        <fullName evidence="5">Inhibitor of KinA</fullName>
    </submittedName>
</protein>
<dbReference type="Gene3D" id="3.30.1360.40">
    <property type="match status" value="1"/>
</dbReference>
<evidence type="ECO:0000256" key="1">
    <source>
        <dbReference type="ARBA" id="ARBA00022741"/>
    </source>
</evidence>
<reference evidence="5 6" key="1">
    <citation type="submission" date="2016-10" db="EMBL/GenBank/DDBJ databases">
        <authorList>
            <person name="de Groot N.N."/>
        </authorList>
    </citation>
    <scope>NUCLEOTIDE SEQUENCE [LARGE SCALE GENOMIC DNA]</scope>
    <source>
        <strain evidence="5 6">DSM 21633</strain>
    </source>
</reference>
<sequence length="237" mass="27236">MEVKVYPLNNQTITISFGENINSIINQKVQAYYRLLLEKSYDFIVDLVPTYTNVTVFFDSSRIDFKSVKTKLIELTNQIELEDHQSVRVITIPVYYNGEDLTRVAEHNGLSEEEVVHYHSSRKYLVYMIGFLPGFPYLGGLDSRLTTPRLSEPRQQVDSGSVGIADQQTGIYPISSPGGWNIIGHSPVQLFDLKRDEPFLIRSGDFIQFEPISLKLYEQYSDKNDIQPTVEWLNNED</sequence>
<dbReference type="GO" id="GO:0005524">
    <property type="term" value="F:ATP binding"/>
    <property type="evidence" value="ECO:0007669"/>
    <property type="project" value="UniProtKB-KW"/>
</dbReference>
<dbReference type="PANTHER" id="PTHR34698">
    <property type="entry name" value="5-OXOPROLINASE SUBUNIT B"/>
    <property type="match status" value="1"/>
</dbReference>